<accession>A0ABM3G8W3</accession>
<dbReference type="PANTHER" id="PTHR15840">
    <property type="entry name" value="CGI-121 FAMILY MEMBER"/>
    <property type="match status" value="1"/>
</dbReference>
<dbReference type="Pfam" id="PF08617">
    <property type="entry name" value="CGI-121"/>
    <property type="match status" value="1"/>
</dbReference>
<sequence length="179" mass="19883">MESCTVQLDEDTGKFITLYLFINVENTEEIRKKLISGELQCCVMKAGLVVDLFQVIVAANKAVVNEKFGKLTTRTIFTEILFNMSLSKNITQSLVKFGIDDKEKNIIVGIIHGSDNTEAMAKDSLAAIKGERVSIGRLKEITDTSVVKKIYKVDESELKVSSLVDCVVSKMNTKDFASY</sequence>
<organism evidence="6 7">
    <name type="scientific">Neodiprion lecontei</name>
    <name type="common">Redheaded pine sawfly</name>
    <dbReference type="NCBI Taxonomy" id="441921"/>
    <lineage>
        <taxon>Eukaryota</taxon>
        <taxon>Metazoa</taxon>
        <taxon>Ecdysozoa</taxon>
        <taxon>Arthropoda</taxon>
        <taxon>Hexapoda</taxon>
        <taxon>Insecta</taxon>
        <taxon>Pterygota</taxon>
        <taxon>Neoptera</taxon>
        <taxon>Endopterygota</taxon>
        <taxon>Hymenoptera</taxon>
        <taxon>Tenthredinoidea</taxon>
        <taxon>Diprionidae</taxon>
        <taxon>Diprioninae</taxon>
        <taxon>Neodiprion</taxon>
    </lineage>
</organism>
<evidence type="ECO:0000256" key="1">
    <source>
        <dbReference type="ARBA" id="ARBA00004123"/>
    </source>
</evidence>
<proteinExistence type="inferred from homology"/>
<evidence type="ECO:0000256" key="4">
    <source>
        <dbReference type="ARBA" id="ARBA00023242"/>
    </source>
</evidence>
<keyword evidence="6" id="KW-1185">Reference proteome</keyword>
<keyword evidence="4 5" id="KW-0539">Nucleus</keyword>
<evidence type="ECO:0000256" key="5">
    <source>
        <dbReference type="RuleBase" id="RU004398"/>
    </source>
</evidence>
<evidence type="ECO:0000313" key="7">
    <source>
        <dbReference type="RefSeq" id="XP_046596705.1"/>
    </source>
</evidence>
<dbReference type="InterPro" id="IPR013926">
    <property type="entry name" value="CGI121/TPRKB"/>
</dbReference>
<dbReference type="NCBIfam" id="NF011465">
    <property type="entry name" value="PRK14886.1-1"/>
    <property type="match status" value="1"/>
</dbReference>
<evidence type="ECO:0000256" key="2">
    <source>
        <dbReference type="ARBA" id="ARBA00005546"/>
    </source>
</evidence>
<dbReference type="RefSeq" id="XP_046596705.1">
    <property type="nucleotide sequence ID" value="XM_046740749.1"/>
</dbReference>
<gene>
    <name evidence="7" type="primary">LOC107222112</name>
</gene>
<reference evidence="7" key="1">
    <citation type="submission" date="2025-08" db="UniProtKB">
        <authorList>
            <consortium name="RefSeq"/>
        </authorList>
    </citation>
    <scope>IDENTIFICATION</scope>
    <source>
        <tissue evidence="7">Thorax and Abdomen</tissue>
    </source>
</reference>
<comment type="subcellular location">
    <subcellularLocation>
        <location evidence="1">Nucleus</location>
    </subcellularLocation>
</comment>
<dbReference type="PANTHER" id="PTHR15840:SF10">
    <property type="entry name" value="EKC_KEOPS COMPLEX SUBUNIT TPRKB"/>
    <property type="match status" value="1"/>
</dbReference>
<dbReference type="Gene3D" id="3.30.2380.10">
    <property type="entry name" value="CGI121/TPRKB"/>
    <property type="match status" value="1"/>
</dbReference>
<dbReference type="GeneID" id="107222112"/>
<protein>
    <submittedName>
        <fullName evidence="7">EKC/KEOPS complex subunit TPRKB-like</fullName>
    </submittedName>
</protein>
<keyword evidence="3" id="KW-0819">tRNA processing</keyword>
<name>A0ABM3G8W3_NEOLC</name>
<dbReference type="InterPro" id="IPR036504">
    <property type="entry name" value="CGI121/TPRKB_sf"/>
</dbReference>
<comment type="similarity">
    <text evidence="2 5">Belongs to the CGI121/TPRKB family.</text>
</comment>
<dbReference type="SUPFAM" id="SSF143870">
    <property type="entry name" value="PF0523-like"/>
    <property type="match status" value="1"/>
</dbReference>
<evidence type="ECO:0000256" key="3">
    <source>
        <dbReference type="ARBA" id="ARBA00022694"/>
    </source>
</evidence>
<dbReference type="Proteomes" id="UP000829291">
    <property type="component" value="Chromosome 5"/>
</dbReference>
<evidence type="ECO:0000313" key="6">
    <source>
        <dbReference type="Proteomes" id="UP000829291"/>
    </source>
</evidence>